<name>A0A0K1PAY0_9BACT</name>
<dbReference type="Gene3D" id="3.40.630.30">
    <property type="match status" value="1"/>
</dbReference>
<dbReference type="OrthoDB" id="9808976at2"/>
<proteinExistence type="predicted"/>
<evidence type="ECO:0000259" key="1">
    <source>
        <dbReference type="Pfam" id="PF13480"/>
    </source>
</evidence>
<reference evidence="2 3" key="1">
    <citation type="submission" date="2015-08" db="EMBL/GenBank/DDBJ databases">
        <authorList>
            <person name="Babu N.S."/>
            <person name="Beckwith C.J."/>
            <person name="Beseler K.G."/>
            <person name="Brison A."/>
            <person name="Carone J.V."/>
            <person name="Caskin T.P."/>
            <person name="Diamond M."/>
            <person name="Durham M.E."/>
            <person name="Foxe J.M."/>
            <person name="Go M."/>
            <person name="Henderson B.A."/>
            <person name="Jones I.B."/>
            <person name="McGettigan J.A."/>
            <person name="Micheletti S.J."/>
            <person name="Nasrallah M.E."/>
            <person name="Ortiz D."/>
            <person name="Piller C.R."/>
            <person name="Privatt S.R."/>
            <person name="Schneider S.L."/>
            <person name="Sharp S."/>
            <person name="Smith T.C."/>
            <person name="Stanton J.D."/>
            <person name="Ullery H.E."/>
            <person name="Wilson R.J."/>
            <person name="Serrano M.G."/>
            <person name="Buck G."/>
            <person name="Lee V."/>
            <person name="Wang Y."/>
            <person name="Carvalho R."/>
            <person name="Voegtly L."/>
            <person name="Shi R."/>
            <person name="Duckworth R."/>
            <person name="Johnson A."/>
            <person name="Loviza R."/>
            <person name="Walstead R."/>
            <person name="Shah Z."/>
            <person name="Kiflezghi M."/>
            <person name="Wade K."/>
            <person name="Ball S.L."/>
            <person name="Bradley K.W."/>
            <person name="Asai D.J."/>
            <person name="Bowman C.A."/>
            <person name="Russell D.A."/>
            <person name="Pope W.H."/>
            <person name="Jacobs-Sera D."/>
            <person name="Hendrix R.W."/>
            <person name="Hatfull G.F."/>
        </authorList>
    </citation>
    <scope>NUCLEOTIDE SEQUENCE [LARGE SCALE GENOMIC DNA]</scope>
    <source>
        <strain evidence="2 3">DSM 27710</strain>
    </source>
</reference>
<dbReference type="Pfam" id="PF13480">
    <property type="entry name" value="Acetyltransf_6"/>
    <property type="match status" value="1"/>
</dbReference>
<evidence type="ECO:0000313" key="2">
    <source>
        <dbReference type="EMBL" id="AKU90662.1"/>
    </source>
</evidence>
<protein>
    <submittedName>
        <fullName evidence="2">Cellulose biosynthesis protein</fullName>
    </submittedName>
</protein>
<sequence>MSRLWVEERAGPGAQGALELEWKQIFSKSDAAPFLSWEWADAWLRHLGPGRKPRIFCVRDEFHLVGLLALCEESRKVPGLRSRIRRLSFAGERLGGADYLDVLALPGRHAEVTRAILERLATEPSFDLLELDGIASDSPTLPLAREAFGSNEAFSLRTFDRWNCPRIGLDGGFATVLAQSGRGDNYRRRLRQLKALKGFEHRAVTGTKDAKPAFERFLELHERRWADQGGSDAMGRPSVRAFHRETVERLAGAGLLRFDELWAEGGCRSSIYGIDTKGVFYFYQTGYDPEWARRSVGLAILGLSIEAAAGRGARVYDFLHGEEAYKREWARDIRKTVSLRVAAKGLGAAFLLSREAAESAARAAARSVLPDFAVEGLRRWRRAREHAES</sequence>
<evidence type="ECO:0000313" key="3">
    <source>
        <dbReference type="Proteomes" id="UP000055590"/>
    </source>
</evidence>
<dbReference type="InterPro" id="IPR038740">
    <property type="entry name" value="BioF2-like_GNAT_dom"/>
</dbReference>
<dbReference type="InterPro" id="IPR016181">
    <property type="entry name" value="Acyl_CoA_acyltransferase"/>
</dbReference>
<dbReference type="Proteomes" id="UP000055590">
    <property type="component" value="Chromosome"/>
</dbReference>
<feature type="domain" description="BioF2-like acetyltransferase" evidence="1">
    <location>
        <begin position="185"/>
        <end position="327"/>
    </location>
</feature>
<accession>A0A0K1PAY0</accession>
<dbReference type="STRING" id="1391653.AKJ08_1049"/>
<dbReference type="KEGG" id="vin:AKJ08_1049"/>
<dbReference type="EMBL" id="CP012332">
    <property type="protein sequence ID" value="AKU90662.1"/>
    <property type="molecule type" value="Genomic_DNA"/>
</dbReference>
<gene>
    <name evidence="2" type="ORF">AKJ08_1049</name>
</gene>
<dbReference type="RefSeq" id="WP_050725084.1">
    <property type="nucleotide sequence ID" value="NZ_CP012332.1"/>
</dbReference>
<organism evidence="2 3">
    <name type="scientific">Vulgatibacter incomptus</name>
    <dbReference type="NCBI Taxonomy" id="1391653"/>
    <lineage>
        <taxon>Bacteria</taxon>
        <taxon>Pseudomonadati</taxon>
        <taxon>Myxococcota</taxon>
        <taxon>Myxococcia</taxon>
        <taxon>Myxococcales</taxon>
        <taxon>Cystobacterineae</taxon>
        <taxon>Vulgatibacteraceae</taxon>
        <taxon>Vulgatibacter</taxon>
    </lineage>
</organism>
<dbReference type="SUPFAM" id="SSF55729">
    <property type="entry name" value="Acyl-CoA N-acyltransferases (Nat)"/>
    <property type="match status" value="1"/>
</dbReference>
<dbReference type="AlphaFoldDB" id="A0A0K1PAY0"/>
<keyword evidence="3" id="KW-1185">Reference proteome</keyword>